<dbReference type="Proteomes" id="UP000053820">
    <property type="component" value="Unassembled WGS sequence"/>
</dbReference>
<name>A0A0C9VKZ5_9AGAM</name>
<reference evidence="1 2" key="1">
    <citation type="submission" date="2014-04" db="EMBL/GenBank/DDBJ databases">
        <title>Evolutionary Origins and Diversification of the Mycorrhizal Mutualists.</title>
        <authorList>
            <consortium name="DOE Joint Genome Institute"/>
            <consortium name="Mycorrhizal Genomics Consortium"/>
            <person name="Kohler A."/>
            <person name="Kuo A."/>
            <person name="Nagy L.G."/>
            <person name="Floudas D."/>
            <person name="Copeland A."/>
            <person name="Barry K.W."/>
            <person name="Cichocki N."/>
            <person name="Veneault-Fourrey C."/>
            <person name="LaButti K."/>
            <person name="Lindquist E.A."/>
            <person name="Lipzen A."/>
            <person name="Lundell T."/>
            <person name="Morin E."/>
            <person name="Murat C."/>
            <person name="Riley R."/>
            <person name="Ohm R."/>
            <person name="Sun H."/>
            <person name="Tunlid A."/>
            <person name="Henrissat B."/>
            <person name="Grigoriev I.V."/>
            <person name="Hibbett D.S."/>
            <person name="Martin F."/>
        </authorList>
    </citation>
    <scope>NUCLEOTIDE SEQUENCE [LARGE SCALE GENOMIC DNA]</scope>
    <source>
        <strain evidence="1 2">MD-312</strain>
    </source>
</reference>
<dbReference type="EMBL" id="KN839966">
    <property type="protein sequence ID" value="KIJ58225.1"/>
    <property type="molecule type" value="Genomic_DNA"/>
</dbReference>
<evidence type="ECO:0000313" key="2">
    <source>
        <dbReference type="Proteomes" id="UP000053820"/>
    </source>
</evidence>
<dbReference type="HOGENOM" id="CLU_2812698_0_0_1"/>
<organism evidence="1 2">
    <name type="scientific">Hydnomerulius pinastri MD-312</name>
    <dbReference type="NCBI Taxonomy" id="994086"/>
    <lineage>
        <taxon>Eukaryota</taxon>
        <taxon>Fungi</taxon>
        <taxon>Dikarya</taxon>
        <taxon>Basidiomycota</taxon>
        <taxon>Agaricomycotina</taxon>
        <taxon>Agaricomycetes</taxon>
        <taxon>Agaricomycetidae</taxon>
        <taxon>Boletales</taxon>
        <taxon>Boletales incertae sedis</taxon>
        <taxon>Leucogyrophana</taxon>
    </lineage>
</organism>
<keyword evidence="2" id="KW-1185">Reference proteome</keyword>
<accession>A0A0C9VKZ5</accession>
<gene>
    <name evidence="1" type="ORF">HYDPIDRAFT_119775</name>
</gene>
<proteinExistence type="predicted"/>
<sequence length="67" mass="7690">MLIANALRVTQKSRRLRGSRDLRVVKILYHFSATKPYSQGDRERYVALATLLPPIIFHTGIYPSETC</sequence>
<dbReference type="AlphaFoldDB" id="A0A0C9VKZ5"/>
<evidence type="ECO:0000313" key="1">
    <source>
        <dbReference type="EMBL" id="KIJ58225.1"/>
    </source>
</evidence>
<protein>
    <submittedName>
        <fullName evidence="1">Unplaced genomic scaffold scaffold_132, whole genome shotgun sequence</fullName>
    </submittedName>
</protein>